<dbReference type="PANTHER" id="PTHR43818:SF11">
    <property type="entry name" value="BCDNA.GH03377"/>
    <property type="match status" value="1"/>
</dbReference>
<gene>
    <name evidence="3" type="ORF">ACFY35_21455</name>
</gene>
<dbReference type="SUPFAM" id="SSF55347">
    <property type="entry name" value="Glyceraldehyde-3-phosphate dehydrogenase-like, C-terminal domain"/>
    <property type="match status" value="1"/>
</dbReference>
<dbReference type="SUPFAM" id="SSF51735">
    <property type="entry name" value="NAD(P)-binding Rossmann-fold domains"/>
    <property type="match status" value="1"/>
</dbReference>
<feature type="domain" description="Gfo/Idh/MocA-like oxidoreductase N-terminal" evidence="2">
    <location>
        <begin position="6"/>
        <end position="123"/>
    </location>
</feature>
<evidence type="ECO:0000256" key="1">
    <source>
        <dbReference type="ARBA" id="ARBA00023002"/>
    </source>
</evidence>
<organism evidence="3 4">
    <name type="scientific">Paractinoplanes globisporus</name>
    <dbReference type="NCBI Taxonomy" id="113565"/>
    <lineage>
        <taxon>Bacteria</taxon>
        <taxon>Bacillati</taxon>
        <taxon>Actinomycetota</taxon>
        <taxon>Actinomycetes</taxon>
        <taxon>Micromonosporales</taxon>
        <taxon>Micromonosporaceae</taxon>
        <taxon>Paractinoplanes</taxon>
    </lineage>
</organism>
<dbReference type="Proteomes" id="UP001602245">
    <property type="component" value="Unassembled WGS sequence"/>
</dbReference>
<dbReference type="InterPro" id="IPR000683">
    <property type="entry name" value="Gfo/Idh/MocA-like_OxRdtase_N"/>
</dbReference>
<name>A0ABW6WHI6_9ACTN</name>
<evidence type="ECO:0000313" key="4">
    <source>
        <dbReference type="Proteomes" id="UP001602245"/>
    </source>
</evidence>
<keyword evidence="1" id="KW-0560">Oxidoreductase</keyword>
<dbReference type="Gene3D" id="3.30.360.10">
    <property type="entry name" value="Dihydrodipicolinate Reductase, domain 2"/>
    <property type="match status" value="1"/>
</dbReference>
<accession>A0ABW6WHI6</accession>
<dbReference type="RefSeq" id="WP_020509897.1">
    <property type="nucleotide sequence ID" value="NZ_JBIAZU010000004.1"/>
</dbReference>
<dbReference type="EMBL" id="JBIAZU010000004">
    <property type="protein sequence ID" value="MFF5292015.1"/>
    <property type="molecule type" value="Genomic_DNA"/>
</dbReference>
<dbReference type="InterPro" id="IPR050463">
    <property type="entry name" value="Gfo/Idh/MocA_oxidrdct_glycsds"/>
</dbReference>
<comment type="caution">
    <text evidence="3">The sequence shown here is derived from an EMBL/GenBank/DDBJ whole genome shotgun (WGS) entry which is preliminary data.</text>
</comment>
<dbReference type="PANTHER" id="PTHR43818">
    <property type="entry name" value="BCDNA.GH03377"/>
    <property type="match status" value="1"/>
</dbReference>
<evidence type="ECO:0000259" key="2">
    <source>
        <dbReference type="Pfam" id="PF01408"/>
    </source>
</evidence>
<dbReference type="Gene3D" id="3.40.50.720">
    <property type="entry name" value="NAD(P)-binding Rossmann-like Domain"/>
    <property type="match status" value="1"/>
</dbReference>
<sequence length="359" mass="38490">MDSYTAAVIAAGSQGRVHARGYAADARARLLAVADINRAAAQELADDLSIPAVYEDYRELLETQRPELVSVCTPPAQHLDVVRAAVAAGARAIHCEKPVALSYGDALEMARVTRDAGVQLTVNLQRRFEAVHRFAREQIVGGVLGDVVSIEGYCPNLGDWGAHVIDLMFFYLGDAPAQSVIGQVDVSVNRYVYGAFAETASLTQVRWANGISAIIATGREPWTPSLNLQNNLGILVQGTGGRLDARGARCVVRRFGAEDVVLESPFDRDATHWERGVDPAIVAGTAEAISDAITSLGAGTEPVCAAAHALAGAEVIFATYESSRSRRRIELPLRQLDNALTAGLRTGFWHPVGELRSTY</sequence>
<proteinExistence type="predicted"/>
<dbReference type="Pfam" id="PF01408">
    <property type="entry name" value="GFO_IDH_MocA"/>
    <property type="match status" value="1"/>
</dbReference>
<protein>
    <submittedName>
        <fullName evidence="3">Gfo/Idh/MocA family protein</fullName>
    </submittedName>
</protein>
<evidence type="ECO:0000313" key="3">
    <source>
        <dbReference type="EMBL" id="MFF5292015.1"/>
    </source>
</evidence>
<dbReference type="InterPro" id="IPR036291">
    <property type="entry name" value="NAD(P)-bd_dom_sf"/>
</dbReference>
<keyword evidence="4" id="KW-1185">Reference proteome</keyword>
<reference evidence="3 4" key="1">
    <citation type="submission" date="2024-10" db="EMBL/GenBank/DDBJ databases">
        <title>The Natural Products Discovery Center: Release of the First 8490 Sequenced Strains for Exploring Actinobacteria Biosynthetic Diversity.</title>
        <authorList>
            <person name="Kalkreuter E."/>
            <person name="Kautsar S.A."/>
            <person name="Yang D."/>
            <person name="Bader C.D."/>
            <person name="Teijaro C.N."/>
            <person name="Fluegel L."/>
            <person name="Davis C.M."/>
            <person name="Simpson J.R."/>
            <person name="Lauterbach L."/>
            <person name="Steele A.D."/>
            <person name="Gui C."/>
            <person name="Meng S."/>
            <person name="Li G."/>
            <person name="Viehrig K."/>
            <person name="Ye F."/>
            <person name="Su P."/>
            <person name="Kiefer A.F."/>
            <person name="Nichols A."/>
            <person name="Cepeda A.J."/>
            <person name="Yan W."/>
            <person name="Fan B."/>
            <person name="Jiang Y."/>
            <person name="Adhikari A."/>
            <person name="Zheng C.-J."/>
            <person name="Schuster L."/>
            <person name="Cowan T.M."/>
            <person name="Smanski M.J."/>
            <person name="Chevrette M.G."/>
            <person name="De Carvalho L.P.S."/>
            <person name="Shen B."/>
        </authorList>
    </citation>
    <scope>NUCLEOTIDE SEQUENCE [LARGE SCALE GENOMIC DNA]</scope>
    <source>
        <strain evidence="3 4">NPDC000087</strain>
    </source>
</reference>